<comment type="subcellular location">
    <subcellularLocation>
        <location evidence="1 6">Endoplasmic reticulum membrane</location>
        <topology evidence="1 6">Multi-pass membrane protein</topology>
    </subcellularLocation>
</comment>
<evidence type="ECO:0000313" key="8">
    <source>
        <dbReference type="Ensembl" id="ENSOMYP00000104823.2"/>
    </source>
</evidence>
<dbReference type="PROSITE" id="PS50845">
    <property type="entry name" value="RETICULON"/>
    <property type="match status" value="1"/>
</dbReference>
<dbReference type="PANTHER" id="PTHR45799:SF6">
    <property type="entry name" value="RETICULON"/>
    <property type="match status" value="1"/>
</dbReference>
<evidence type="ECO:0000256" key="1">
    <source>
        <dbReference type="ARBA" id="ARBA00004477"/>
    </source>
</evidence>
<organism evidence="8 9">
    <name type="scientific">Oncorhynchus mykiss</name>
    <name type="common">Rainbow trout</name>
    <name type="synonym">Salmo gairdneri</name>
    <dbReference type="NCBI Taxonomy" id="8022"/>
    <lineage>
        <taxon>Eukaryota</taxon>
        <taxon>Metazoa</taxon>
        <taxon>Chordata</taxon>
        <taxon>Craniata</taxon>
        <taxon>Vertebrata</taxon>
        <taxon>Euteleostomi</taxon>
        <taxon>Actinopterygii</taxon>
        <taxon>Neopterygii</taxon>
        <taxon>Teleostei</taxon>
        <taxon>Protacanthopterygii</taxon>
        <taxon>Salmoniformes</taxon>
        <taxon>Salmonidae</taxon>
        <taxon>Salmoninae</taxon>
        <taxon>Oncorhynchus</taxon>
    </lineage>
</organism>
<dbReference type="InterPro" id="IPR003388">
    <property type="entry name" value="Reticulon"/>
</dbReference>
<reference evidence="8" key="1">
    <citation type="submission" date="2020-07" db="EMBL/GenBank/DDBJ databases">
        <title>A long reads based de novo assembly of the rainbow trout Arlee double haploid line genome.</title>
        <authorList>
            <person name="Gao G."/>
            <person name="Palti Y."/>
        </authorList>
    </citation>
    <scope>NUCLEOTIDE SEQUENCE [LARGE SCALE GENOMIC DNA]</scope>
</reference>
<dbReference type="GO" id="GO:0007420">
    <property type="term" value="P:brain development"/>
    <property type="evidence" value="ECO:0007669"/>
    <property type="project" value="TreeGrafter"/>
</dbReference>
<evidence type="ECO:0000256" key="5">
    <source>
        <dbReference type="ARBA" id="ARBA00023136"/>
    </source>
</evidence>
<dbReference type="Proteomes" id="UP000694395">
    <property type="component" value="Chromosome 10"/>
</dbReference>
<evidence type="ECO:0000256" key="2">
    <source>
        <dbReference type="ARBA" id="ARBA00022692"/>
    </source>
</evidence>
<feature type="domain" description="Reticulon" evidence="7">
    <location>
        <begin position="27"/>
        <end position="216"/>
    </location>
</feature>
<feature type="transmembrane region" description="Helical" evidence="6">
    <location>
        <begin position="47"/>
        <end position="76"/>
    </location>
</feature>
<dbReference type="GO" id="GO:0014069">
    <property type="term" value="C:postsynaptic density"/>
    <property type="evidence" value="ECO:0007669"/>
    <property type="project" value="TreeGrafter"/>
</dbReference>
<accession>A0A8C7UXG7</accession>
<dbReference type="GO" id="GO:0030182">
    <property type="term" value="P:neuron differentiation"/>
    <property type="evidence" value="ECO:0007669"/>
    <property type="project" value="TreeGrafter"/>
</dbReference>
<keyword evidence="4 6" id="KW-1133">Transmembrane helix</keyword>
<dbReference type="Ensembl" id="ENSOMYT00000113641.2">
    <property type="protein sequence ID" value="ENSOMYP00000104823.2"/>
    <property type="gene ID" value="ENSOMYG00000047026.2"/>
</dbReference>
<gene>
    <name evidence="8" type="primary">rtn3</name>
</gene>
<keyword evidence="3 6" id="KW-0256">Endoplasmic reticulum</keyword>
<reference evidence="8" key="3">
    <citation type="submission" date="2025-09" db="UniProtKB">
        <authorList>
            <consortium name="Ensembl"/>
        </authorList>
    </citation>
    <scope>IDENTIFICATION</scope>
</reference>
<dbReference type="GO" id="GO:0071787">
    <property type="term" value="P:endoplasmic reticulum tubular network formation"/>
    <property type="evidence" value="ECO:0007669"/>
    <property type="project" value="TreeGrafter"/>
</dbReference>
<dbReference type="Pfam" id="PF02453">
    <property type="entry name" value="Reticulon"/>
    <property type="match status" value="1"/>
</dbReference>
<dbReference type="GO" id="GO:0005789">
    <property type="term" value="C:endoplasmic reticulum membrane"/>
    <property type="evidence" value="ECO:0007669"/>
    <property type="project" value="UniProtKB-SubCell"/>
</dbReference>
<evidence type="ECO:0000256" key="3">
    <source>
        <dbReference type="ARBA" id="ARBA00022824"/>
    </source>
</evidence>
<keyword evidence="9" id="KW-1185">Reference proteome</keyword>
<evidence type="ECO:0000256" key="6">
    <source>
        <dbReference type="RuleBase" id="RU210713"/>
    </source>
</evidence>
<dbReference type="InterPro" id="IPR046964">
    <property type="entry name" value="RTN1-4"/>
</dbReference>
<dbReference type="Gene3D" id="1.20.5.2480">
    <property type="match status" value="1"/>
</dbReference>
<dbReference type="PANTHER" id="PTHR45799">
    <property type="entry name" value="RETICULON-LIKE PROTEIN"/>
    <property type="match status" value="1"/>
</dbReference>
<keyword evidence="2 6" id="KW-0812">Transmembrane</keyword>
<proteinExistence type="predicted"/>
<evidence type="ECO:0000256" key="4">
    <source>
        <dbReference type="ARBA" id="ARBA00022989"/>
    </source>
</evidence>
<reference evidence="8" key="2">
    <citation type="submission" date="2025-08" db="UniProtKB">
        <authorList>
            <consortium name="Ensembl"/>
        </authorList>
    </citation>
    <scope>IDENTIFICATION</scope>
</reference>
<keyword evidence="5 6" id="KW-0472">Membrane</keyword>
<dbReference type="AlphaFoldDB" id="A0A8C7UXG7"/>
<protein>
    <recommendedName>
        <fullName evidence="6">Reticulon</fullName>
    </recommendedName>
</protein>
<dbReference type="GO" id="GO:0043005">
    <property type="term" value="C:neuron projection"/>
    <property type="evidence" value="ECO:0007669"/>
    <property type="project" value="TreeGrafter"/>
</dbReference>
<dbReference type="GeneTree" id="ENSGT00940000157482"/>
<name>A0A8C7UXG7_ONCMY</name>
<feature type="transmembrane region" description="Helical" evidence="6">
    <location>
        <begin position="146"/>
        <end position="165"/>
    </location>
</feature>
<evidence type="ECO:0000313" key="9">
    <source>
        <dbReference type="Proteomes" id="UP000694395"/>
    </source>
</evidence>
<sequence length="216" mass="24152">MADPTTQSAQISCAMNASSTKESTYYVMELVYWRDPKKSAVAFGMSLLVLLSLATFSVISVVSYMLLALLCVTITFRVYKSVIQAVQKSEEGHPFKALMEKDLTVQPEILRKYVDVCLTYVNLAITQARHLLLVEDLVDSLKLAGFMWLLTYVGAVFNGITILILSKTLQSLILCLMSQNSTQIDQYIKLIRTRVEVTLAKLQDKLPGAVKRTKAE</sequence>
<evidence type="ECO:0000259" key="7">
    <source>
        <dbReference type="PROSITE" id="PS50845"/>
    </source>
</evidence>